<gene>
    <name evidence="1" type="ORF">DPMN_094699</name>
</gene>
<comment type="caution">
    <text evidence="1">The sequence shown here is derived from an EMBL/GenBank/DDBJ whole genome shotgun (WGS) entry which is preliminary data.</text>
</comment>
<reference evidence="1" key="1">
    <citation type="journal article" date="2019" name="bioRxiv">
        <title>The Genome of the Zebra Mussel, Dreissena polymorpha: A Resource for Invasive Species Research.</title>
        <authorList>
            <person name="McCartney M.A."/>
            <person name="Auch B."/>
            <person name="Kono T."/>
            <person name="Mallez S."/>
            <person name="Zhang Y."/>
            <person name="Obille A."/>
            <person name="Becker A."/>
            <person name="Abrahante J.E."/>
            <person name="Garbe J."/>
            <person name="Badalamenti J.P."/>
            <person name="Herman A."/>
            <person name="Mangelson H."/>
            <person name="Liachko I."/>
            <person name="Sullivan S."/>
            <person name="Sone E.D."/>
            <person name="Koren S."/>
            <person name="Silverstein K.A.T."/>
            <person name="Beckman K.B."/>
            <person name="Gohl D.M."/>
        </authorList>
    </citation>
    <scope>NUCLEOTIDE SEQUENCE</scope>
    <source>
        <strain evidence="1">Duluth1</strain>
        <tissue evidence="1">Whole animal</tissue>
    </source>
</reference>
<reference evidence="1" key="2">
    <citation type="submission" date="2020-11" db="EMBL/GenBank/DDBJ databases">
        <authorList>
            <person name="McCartney M.A."/>
            <person name="Auch B."/>
            <person name="Kono T."/>
            <person name="Mallez S."/>
            <person name="Becker A."/>
            <person name="Gohl D.M."/>
            <person name="Silverstein K.A.T."/>
            <person name="Koren S."/>
            <person name="Bechman K.B."/>
            <person name="Herman A."/>
            <person name="Abrahante J.E."/>
            <person name="Garbe J."/>
        </authorList>
    </citation>
    <scope>NUCLEOTIDE SEQUENCE</scope>
    <source>
        <strain evidence="1">Duluth1</strain>
        <tissue evidence="1">Whole animal</tissue>
    </source>
</reference>
<name>A0A9D4L6L6_DREPO</name>
<proteinExistence type="predicted"/>
<evidence type="ECO:0000313" key="2">
    <source>
        <dbReference type="Proteomes" id="UP000828390"/>
    </source>
</evidence>
<organism evidence="1 2">
    <name type="scientific">Dreissena polymorpha</name>
    <name type="common">Zebra mussel</name>
    <name type="synonym">Mytilus polymorpha</name>
    <dbReference type="NCBI Taxonomy" id="45954"/>
    <lineage>
        <taxon>Eukaryota</taxon>
        <taxon>Metazoa</taxon>
        <taxon>Spiralia</taxon>
        <taxon>Lophotrochozoa</taxon>
        <taxon>Mollusca</taxon>
        <taxon>Bivalvia</taxon>
        <taxon>Autobranchia</taxon>
        <taxon>Heteroconchia</taxon>
        <taxon>Euheterodonta</taxon>
        <taxon>Imparidentia</taxon>
        <taxon>Neoheterodontei</taxon>
        <taxon>Myida</taxon>
        <taxon>Dreissenoidea</taxon>
        <taxon>Dreissenidae</taxon>
        <taxon>Dreissena</taxon>
    </lineage>
</organism>
<keyword evidence="2" id="KW-1185">Reference proteome</keyword>
<evidence type="ECO:0000313" key="1">
    <source>
        <dbReference type="EMBL" id="KAH3852198.1"/>
    </source>
</evidence>
<dbReference type="AlphaFoldDB" id="A0A9D4L6L6"/>
<protein>
    <submittedName>
        <fullName evidence="1">Uncharacterized protein</fullName>
    </submittedName>
</protein>
<accession>A0A9D4L6L6</accession>
<sequence length="52" mass="5886">MTIHHPPGTSEYWSPMTDNWKSHPAACSCNIAWKNDSGFLSCSLKIVTRNTY</sequence>
<dbReference type="Proteomes" id="UP000828390">
    <property type="component" value="Unassembled WGS sequence"/>
</dbReference>
<dbReference type="EMBL" id="JAIWYP010000003">
    <property type="protein sequence ID" value="KAH3852198.1"/>
    <property type="molecule type" value="Genomic_DNA"/>
</dbReference>